<protein>
    <submittedName>
        <fullName evidence="4">Ferredoxin oxidoreductases, alpha subunit</fullName>
    </submittedName>
</protein>
<dbReference type="STRING" id="363253.LI0790"/>
<dbReference type="AlphaFoldDB" id="Q1MQ83"/>
<name>Q1MQ83_LAWIP</name>
<dbReference type="GO" id="GO:0016491">
    <property type="term" value="F:oxidoreductase activity"/>
    <property type="evidence" value="ECO:0007669"/>
    <property type="project" value="UniProtKB-KW"/>
</dbReference>
<sequence>MEQKRILIKGNEAVAYAAVAAGCQCYFGYPITPQSEIPEMLSHLLPESGGDFVQAESEIAAVNMLLGAGACGVRAMTSSSSPGISLMQECISYMVGSEIPGVIINMTRGGPGLGSIDASQADYFQSTKGGAHGGARTFVLAPSTCQECYDMTIKAFSLAFIYRNPVLILGDAMVAQVKEPVVCWKPEKKLEDNADSWRLNGNKGRSSRLLRSLNLKEGGLAEHNNNLLRKYLSMQQDIEAEEYFIEDAKLVVVAFGSIGRIVRSAINTLREQGYKVGLFRPLTLFPYPSSMLESLAKQGKNFFVIEQNGGQMVEDVRLAIRHYTDANVHLVPVGVSIGAEDLLQPISEFFRRI</sequence>
<dbReference type="Pfam" id="PF01855">
    <property type="entry name" value="POR_N"/>
    <property type="match status" value="1"/>
</dbReference>
<keyword evidence="5" id="KW-1185">Reference proteome</keyword>
<evidence type="ECO:0000256" key="1">
    <source>
        <dbReference type="ARBA" id="ARBA00023002"/>
    </source>
</evidence>
<dbReference type="InterPro" id="IPR052368">
    <property type="entry name" value="2-oxoacid_oxidoreductase"/>
</dbReference>
<dbReference type="OrthoDB" id="9794954at2"/>
<dbReference type="Pfam" id="PF17147">
    <property type="entry name" value="PFOR_II"/>
    <property type="match status" value="1"/>
</dbReference>
<reference evidence="4 5" key="1">
    <citation type="submission" date="2005-11" db="EMBL/GenBank/DDBJ databases">
        <title>The complete genome sequence of Lawsonia intracellularis: the causative agent of proliferative enteropathy.</title>
        <authorList>
            <person name="Kaur K."/>
            <person name="Zhang Q."/>
            <person name="Beckler D."/>
            <person name="Munir S."/>
            <person name="Li L."/>
            <person name="Kinsley K."/>
            <person name="Herron L."/>
            <person name="Peterson A."/>
            <person name="May B."/>
            <person name="Singh S."/>
            <person name="Gebhart C."/>
            <person name="Kapur V."/>
        </authorList>
    </citation>
    <scope>NUCLEOTIDE SEQUENCE [LARGE SCALE GENOMIC DNA]</scope>
    <source>
        <strain evidence="4 5">PHE/MN1-00</strain>
    </source>
</reference>
<dbReference type="CDD" id="cd07034">
    <property type="entry name" value="TPP_PYR_PFOR_IOR-alpha_like"/>
    <property type="match status" value="1"/>
</dbReference>
<evidence type="ECO:0000313" key="4">
    <source>
        <dbReference type="EMBL" id="CAJ54844.1"/>
    </source>
</evidence>
<dbReference type="NCBIfam" id="NF005507">
    <property type="entry name" value="PRK07119.1"/>
    <property type="match status" value="1"/>
</dbReference>
<dbReference type="PANTHER" id="PTHR43088">
    <property type="entry name" value="SUBUNIT OF PYRUVATE:FLAVODOXIN OXIDOREDUCTASE-RELATED"/>
    <property type="match status" value="1"/>
</dbReference>
<dbReference type="PANTHER" id="PTHR43088:SF1">
    <property type="entry name" value="SUBUNIT OF PYRUVATE:FLAVODOXIN OXIDOREDUCTASE"/>
    <property type="match status" value="1"/>
</dbReference>
<dbReference type="Gene3D" id="3.40.50.970">
    <property type="match status" value="1"/>
</dbReference>
<dbReference type="HOGENOM" id="CLU_017038_0_0_7"/>
<evidence type="ECO:0000313" key="5">
    <source>
        <dbReference type="Proteomes" id="UP000002430"/>
    </source>
</evidence>
<feature type="domain" description="Pyruvate flavodoxin/ferredoxin oxidoreductase pyrimidine binding" evidence="2">
    <location>
        <begin position="17"/>
        <end position="191"/>
    </location>
</feature>
<dbReference type="InterPro" id="IPR033412">
    <property type="entry name" value="PFOR_II"/>
</dbReference>
<dbReference type="eggNOG" id="COG0674">
    <property type="taxonomic scope" value="Bacteria"/>
</dbReference>
<dbReference type="InterPro" id="IPR029061">
    <property type="entry name" value="THDP-binding"/>
</dbReference>
<organism evidence="4 5">
    <name type="scientific">Lawsonia intracellularis (strain PHE/MN1-00)</name>
    <dbReference type="NCBI Taxonomy" id="363253"/>
    <lineage>
        <taxon>Bacteria</taxon>
        <taxon>Pseudomonadati</taxon>
        <taxon>Thermodesulfobacteriota</taxon>
        <taxon>Desulfovibrionia</taxon>
        <taxon>Desulfovibrionales</taxon>
        <taxon>Desulfovibrionaceae</taxon>
        <taxon>Lawsonia</taxon>
    </lineage>
</organism>
<dbReference type="SUPFAM" id="SSF52922">
    <property type="entry name" value="TK C-terminal domain-like"/>
    <property type="match status" value="1"/>
</dbReference>
<dbReference type="EMBL" id="AM180252">
    <property type="protein sequence ID" value="CAJ54844.1"/>
    <property type="molecule type" value="Genomic_DNA"/>
</dbReference>
<proteinExistence type="predicted"/>
<accession>Q1MQ83</accession>
<dbReference type="RefSeq" id="WP_011526873.1">
    <property type="nucleotide sequence ID" value="NC_008011.1"/>
</dbReference>
<evidence type="ECO:0000259" key="2">
    <source>
        <dbReference type="Pfam" id="PF01855"/>
    </source>
</evidence>
<dbReference type="InterPro" id="IPR009014">
    <property type="entry name" value="Transketo_C/PFOR_II"/>
</dbReference>
<dbReference type="Proteomes" id="UP000002430">
    <property type="component" value="Chromosome"/>
</dbReference>
<gene>
    <name evidence="4" type="primary">vorB</name>
    <name evidence="4" type="ordered locus">LI0790</name>
</gene>
<evidence type="ECO:0000259" key="3">
    <source>
        <dbReference type="Pfam" id="PF17147"/>
    </source>
</evidence>
<dbReference type="Gene3D" id="3.40.50.920">
    <property type="match status" value="1"/>
</dbReference>
<dbReference type="PROSITE" id="PS51257">
    <property type="entry name" value="PROKAR_LIPOPROTEIN"/>
    <property type="match status" value="1"/>
</dbReference>
<dbReference type="SUPFAM" id="SSF52518">
    <property type="entry name" value="Thiamin diphosphate-binding fold (THDP-binding)"/>
    <property type="match status" value="1"/>
</dbReference>
<feature type="domain" description="Pyruvate:ferredoxin oxidoreductase core" evidence="3">
    <location>
        <begin position="248"/>
        <end position="329"/>
    </location>
</feature>
<dbReference type="InterPro" id="IPR002880">
    <property type="entry name" value="Pyrv_Fd/Flavodoxin_OxRdtase_N"/>
</dbReference>
<dbReference type="KEGG" id="lip:LI0790"/>
<keyword evidence="1" id="KW-0560">Oxidoreductase</keyword>